<gene>
    <name evidence="1" type="ORF">FWILDA_LOCUS16642</name>
</gene>
<evidence type="ECO:0000313" key="2">
    <source>
        <dbReference type="Proteomes" id="UP001153678"/>
    </source>
</evidence>
<accession>A0A9W4X8S3</accession>
<feature type="non-terminal residue" evidence="1">
    <location>
        <position position="1"/>
    </location>
</feature>
<organism evidence="1 2">
    <name type="scientific">Funneliformis geosporum</name>
    <dbReference type="NCBI Taxonomy" id="1117311"/>
    <lineage>
        <taxon>Eukaryota</taxon>
        <taxon>Fungi</taxon>
        <taxon>Fungi incertae sedis</taxon>
        <taxon>Mucoromycota</taxon>
        <taxon>Glomeromycotina</taxon>
        <taxon>Glomeromycetes</taxon>
        <taxon>Glomerales</taxon>
        <taxon>Glomeraceae</taxon>
        <taxon>Funneliformis</taxon>
    </lineage>
</organism>
<name>A0A9W4X8S3_9GLOM</name>
<dbReference type="Proteomes" id="UP001153678">
    <property type="component" value="Unassembled WGS sequence"/>
</dbReference>
<sequence length="69" mass="7646">LGNLILNTTDYIYGTGTSILTNENQSPITTILITSLQLLFSVPSLSRLESMGRTHFNADAIIRIVIFDF</sequence>
<dbReference type="EMBL" id="CAMKVN010011094">
    <property type="protein sequence ID" value="CAI2194570.1"/>
    <property type="molecule type" value="Genomic_DNA"/>
</dbReference>
<keyword evidence="2" id="KW-1185">Reference proteome</keyword>
<comment type="caution">
    <text evidence="1">The sequence shown here is derived from an EMBL/GenBank/DDBJ whole genome shotgun (WGS) entry which is preliminary data.</text>
</comment>
<dbReference type="AlphaFoldDB" id="A0A9W4X8S3"/>
<proteinExistence type="predicted"/>
<evidence type="ECO:0000313" key="1">
    <source>
        <dbReference type="EMBL" id="CAI2194570.1"/>
    </source>
</evidence>
<protein>
    <submittedName>
        <fullName evidence="1">19460_t:CDS:1</fullName>
    </submittedName>
</protein>
<reference evidence="1" key="1">
    <citation type="submission" date="2022-08" db="EMBL/GenBank/DDBJ databases">
        <authorList>
            <person name="Kallberg Y."/>
            <person name="Tangrot J."/>
            <person name="Rosling A."/>
        </authorList>
    </citation>
    <scope>NUCLEOTIDE SEQUENCE</scope>
    <source>
        <strain evidence="1">Wild A</strain>
    </source>
</reference>